<accession>A0ABQ6IVH2</accession>
<evidence type="ECO:0000313" key="2">
    <source>
        <dbReference type="Proteomes" id="UP001157126"/>
    </source>
</evidence>
<dbReference type="Gene3D" id="3.40.50.150">
    <property type="entry name" value="Vaccinia Virus protein VP39"/>
    <property type="match status" value="1"/>
</dbReference>
<proteinExistence type="predicted"/>
<keyword evidence="1" id="KW-0808">Transferase</keyword>
<sequence length="203" mass="21895">MTTTEEFDSLYAGDPDPWQVASSWYERRKIEIVLACLRRPRHGFVWDAGCGTGELTAALAARADRVLATDPSAQAVALAGARLAGEANVHLERSTLPARPESLTDAPDLVVLSEVLYYLSAADRQATYALLDEVSHPETDLAIVHWGPRTEGATCSGLAAFNEASSELNARGWGRLVTHTDAEFLIGLFSKDIPDEVGGRDDA</sequence>
<organism evidence="1 2">
    <name type="scientific">Mobilicoccus caccae</name>
    <dbReference type="NCBI Taxonomy" id="1859295"/>
    <lineage>
        <taxon>Bacteria</taxon>
        <taxon>Bacillati</taxon>
        <taxon>Actinomycetota</taxon>
        <taxon>Actinomycetes</taxon>
        <taxon>Micrococcales</taxon>
        <taxon>Dermatophilaceae</taxon>
        <taxon>Mobilicoccus</taxon>
    </lineage>
</organism>
<dbReference type="GO" id="GO:0032259">
    <property type="term" value="P:methylation"/>
    <property type="evidence" value="ECO:0007669"/>
    <property type="project" value="UniProtKB-KW"/>
</dbReference>
<dbReference type="CDD" id="cd02440">
    <property type="entry name" value="AdoMet_MTases"/>
    <property type="match status" value="1"/>
</dbReference>
<dbReference type="Pfam" id="PF05401">
    <property type="entry name" value="NodS"/>
    <property type="match status" value="1"/>
</dbReference>
<keyword evidence="2" id="KW-1185">Reference proteome</keyword>
<name>A0ABQ6IVH2_9MICO</name>
<dbReference type="GO" id="GO:0008168">
    <property type="term" value="F:methyltransferase activity"/>
    <property type="evidence" value="ECO:0007669"/>
    <property type="project" value="UniProtKB-KW"/>
</dbReference>
<keyword evidence="1" id="KW-0489">Methyltransferase</keyword>
<comment type="caution">
    <text evidence="1">The sequence shown here is derived from an EMBL/GenBank/DDBJ whole genome shotgun (WGS) entry which is preliminary data.</text>
</comment>
<dbReference type="Proteomes" id="UP001157126">
    <property type="component" value="Unassembled WGS sequence"/>
</dbReference>
<reference evidence="2" key="1">
    <citation type="journal article" date="2019" name="Int. J. Syst. Evol. Microbiol.">
        <title>The Global Catalogue of Microorganisms (GCM) 10K type strain sequencing project: providing services to taxonomists for standard genome sequencing and annotation.</title>
        <authorList>
            <consortium name="The Broad Institute Genomics Platform"/>
            <consortium name="The Broad Institute Genome Sequencing Center for Infectious Disease"/>
            <person name="Wu L."/>
            <person name="Ma J."/>
        </authorList>
    </citation>
    <scope>NUCLEOTIDE SEQUENCE [LARGE SCALE GENOMIC DNA]</scope>
    <source>
        <strain evidence="2">NBRC 113072</strain>
    </source>
</reference>
<dbReference type="SUPFAM" id="SSF53335">
    <property type="entry name" value="S-adenosyl-L-methionine-dependent methyltransferases"/>
    <property type="match status" value="1"/>
</dbReference>
<gene>
    <name evidence="1" type="ORF">GCM10025883_34150</name>
</gene>
<dbReference type="RefSeq" id="WP_284304915.1">
    <property type="nucleotide sequence ID" value="NZ_BSUO01000001.1"/>
</dbReference>
<evidence type="ECO:0000313" key="1">
    <source>
        <dbReference type="EMBL" id="GMA41370.1"/>
    </source>
</evidence>
<dbReference type="EMBL" id="BSUO01000001">
    <property type="protein sequence ID" value="GMA41370.1"/>
    <property type="molecule type" value="Genomic_DNA"/>
</dbReference>
<dbReference type="InterPro" id="IPR008715">
    <property type="entry name" value="SAM-MeTfrase_NodS-like"/>
</dbReference>
<protein>
    <submittedName>
        <fullName evidence="1">Methyltransferase</fullName>
    </submittedName>
</protein>
<dbReference type="InterPro" id="IPR029063">
    <property type="entry name" value="SAM-dependent_MTases_sf"/>
</dbReference>